<evidence type="ECO:0008006" key="4">
    <source>
        <dbReference type="Google" id="ProtNLM"/>
    </source>
</evidence>
<protein>
    <recommendedName>
        <fullName evidence="4">C2H2-type domain-containing protein</fullName>
    </recommendedName>
</protein>
<gene>
    <name evidence="2" type="ORF">VHEMI09210</name>
</gene>
<feature type="compositionally biased region" description="Polar residues" evidence="1">
    <location>
        <begin position="223"/>
        <end position="235"/>
    </location>
</feature>
<accession>A0A0A1TPY5</accession>
<dbReference type="AlphaFoldDB" id="A0A0A1TPY5"/>
<reference evidence="2 3" key="1">
    <citation type="journal article" date="2015" name="Genome Announc.">
        <title>Draft Genome Sequence and Gene Annotation of the Entomopathogenic Fungus Verticillium hemipterigenum.</title>
        <authorList>
            <person name="Horn F."/>
            <person name="Habel A."/>
            <person name="Scharf D.H."/>
            <person name="Dworschak J."/>
            <person name="Brakhage A.A."/>
            <person name="Guthke R."/>
            <person name="Hertweck C."/>
            <person name="Linde J."/>
        </authorList>
    </citation>
    <scope>NUCLEOTIDE SEQUENCE [LARGE SCALE GENOMIC DNA]</scope>
</reference>
<dbReference type="EMBL" id="CDHN01000005">
    <property type="protein sequence ID" value="CEJ93633.1"/>
    <property type="molecule type" value="Genomic_DNA"/>
</dbReference>
<feature type="compositionally biased region" description="Low complexity" evidence="1">
    <location>
        <begin position="265"/>
        <end position="282"/>
    </location>
</feature>
<dbReference type="OrthoDB" id="3521097at2759"/>
<feature type="region of interest" description="Disordered" evidence="1">
    <location>
        <begin position="260"/>
        <end position="286"/>
    </location>
</feature>
<feature type="region of interest" description="Disordered" evidence="1">
    <location>
        <begin position="332"/>
        <end position="393"/>
    </location>
</feature>
<evidence type="ECO:0000256" key="1">
    <source>
        <dbReference type="SAM" id="MobiDB-lite"/>
    </source>
</evidence>
<name>A0A0A1TPY5_9HYPO</name>
<dbReference type="HOGENOM" id="CLU_408361_0_0_1"/>
<proteinExistence type="predicted"/>
<dbReference type="Proteomes" id="UP000039046">
    <property type="component" value="Unassembled WGS sequence"/>
</dbReference>
<sequence length="673" mass="76739">MDRHYMRRNTIREKLDLVREAHSLSALSLARDERTESFEALDVGVEHYIPPTPSKDVPKRYIEEHPASLYCYHQFCYAKPFRREVDLRRHYKNDHEPPESKIQHYWCDYASCPSRLEAFHRRERFRDHLRDFHKETIEGHGRLIPAENEEDFSGLWRCFQCLTLNAGVSCACSQDAPDTKKTGGGPKHTKIKHDNTTSKAPEIRLLDAKGSTVATSPDAESGTIAQRTSRGSTGRENAASGFEWWQGVSSLLSKVDETEDDRLTPSRLRSGSSAVSSLAPSSCDESMSICSTQDINLDQHIPESLRSQALFVLLNAFARSRGAFSFTEYADNTTNHANGGPSDRTLQTPTTQRSRRSSNEQSKRKRSGDDDHNNGEGSGRRRNPKSKANGPSGESKLLACPYYKWKPLSYKSCRSKQLYEIHRLKAHLKRCHRPPIHCVICFTEFTRENDRDEHYRQQLCERQPTKVFAECMYPELEERVMRRVDQRLTQREQWNELYKVLFPDSPVPASPYLCDGLISEELSALQEYMNQQWPAEYRRFVAPGLPADLVGREDVLQAFSTNLFEQAVERILQRAEQRRENIPISDSEESSFVSVALPPLGQTISASSSANISDQPLPQQVTMQLVSHEVTETSDEIGRMMDYGDFEYYLAHCGTGTGQQAPFDPLVQDLDDV</sequence>
<keyword evidence="3" id="KW-1185">Reference proteome</keyword>
<feature type="compositionally biased region" description="Basic and acidic residues" evidence="1">
    <location>
        <begin position="192"/>
        <end position="207"/>
    </location>
</feature>
<dbReference type="STRING" id="1531966.A0A0A1TPY5"/>
<evidence type="ECO:0000313" key="3">
    <source>
        <dbReference type="Proteomes" id="UP000039046"/>
    </source>
</evidence>
<dbReference type="PANTHER" id="PTHR38166">
    <property type="entry name" value="C2H2-TYPE DOMAIN-CONTAINING PROTEIN-RELATED"/>
    <property type="match status" value="1"/>
</dbReference>
<feature type="region of interest" description="Disordered" evidence="1">
    <location>
        <begin position="175"/>
        <end position="238"/>
    </location>
</feature>
<dbReference type="PANTHER" id="PTHR38166:SF1">
    <property type="entry name" value="C2H2-TYPE DOMAIN-CONTAINING PROTEIN"/>
    <property type="match status" value="1"/>
</dbReference>
<feature type="compositionally biased region" description="Basic and acidic residues" evidence="1">
    <location>
        <begin position="357"/>
        <end position="374"/>
    </location>
</feature>
<organism evidence="2 3">
    <name type="scientific">[Torrubiella] hemipterigena</name>
    <dbReference type="NCBI Taxonomy" id="1531966"/>
    <lineage>
        <taxon>Eukaryota</taxon>
        <taxon>Fungi</taxon>
        <taxon>Dikarya</taxon>
        <taxon>Ascomycota</taxon>
        <taxon>Pezizomycotina</taxon>
        <taxon>Sordariomycetes</taxon>
        <taxon>Hypocreomycetidae</taxon>
        <taxon>Hypocreales</taxon>
        <taxon>Clavicipitaceae</taxon>
        <taxon>Clavicipitaceae incertae sedis</taxon>
        <taxon>'Torrubiella' clade</taxon>
    </lineage>
</organism>
<evidence type="ECO:0000313" key="2">
    <source>
        <dbReference type="EMBL" id="CEJ93633.1"/>
    </source>
</evidence>